<sequence length="373" mass="42751">MSQNNKRSIYLVPSSDSDTSIHENELPTQAATTTRNQTNSLISVINRTGTNELYISSQDNLSHEQRWATPELTPLATKHAAYNSLATVGVRGCRKIRATTSGSTANLRNTPSNTFIQSTYTSNMYYIIDLNFCVVPIDRYFPSINRTTQDIGSLHENMMTFRFHCKVIYISPIRTFGQGCRIFDAIVCDMNDEIKVLAFNDEIDRFYDSISLNKNVTIKNGQIKKANELFRIPYTMYEILLLPNSEINVYNVIDFHPIIKITKMQIRDIGQITHGTDVDLEGKIIADRGLYTKTSETNQIIFTRRTLKIKDETGAIYIKIWNTKIDEIPEILMGKTMRIRNGIINQFNDYVSINVSQRTIIQFFKITLTIEHI</sequence>
<evidence type="ECO:0000256" key="1">
    <source>
        <dbReference type="SAM" id="MobiDB-lite"/>
    </source>
</evidence>
<comment type="caution">
    <text evidence="2">The sequence shown here is derived from an EMBL/GenBank/DDBJ whole genome shotgun (WGS) entry which is preliminary data.</text>
</comment>
<dbReference type="SUPFAM" id="SSF50249">
    <property type="entry name" value="Nucleic acid-binding proteins"/>
    <property type="match status" value="2"/>
</dbReference>
<dbReference type="EMBL" id="CAJNRG010002490">
    <property type="protein sequence ID" value="CAF2047861.1"/>
    <property type="molecule type" value="Genomic_DNA"/>
</dbReference>
<organism evidence="2 3">
    <name type="scientific">Rotaria magnacalcarata</name>
    <dbReference type="NCBI Taxonomy" id="392030"/>
    <lineage>
        <taxon>Eukaryota</taxon>
        <taxon>Metazoa</taxon>
        <taxon>Spiralia</taxon>
        <taxon>Gnathifera</taxon>
        <taxon>Rotifera</taxon>
        <taxon>Eurotatoria</taxon>
        <taxon>Bdelloidea</taxon>
        <taxon>Philodinida</taxon>
        <taxon>Philodinidae</taxon>
        <taxon>Rotaria</taxon>
    </lineage>
</organism>
<feature type="region of interest" description="Disordered" evidence="1">
    <location>
        <begin position="1"/>
        <end position="23"/>
    </location>
</feature>
<dbReference type="Gene3D" id="2.40.50.140">
    <property type="entry name" value="Nucleic acid-binding proteins"/>
    <property type="match status" value="2"/>
</dbReference>
<accession>A0A816PF85</accession>
<gene>
    <name evidence="2" type="ORF">XDN619_LOCUS7952</name>
</gene>
<protein>
    <submittedName>
        <fullName evidence="2">Uncharacterized protein</fullName>
    </submittedName>
</protein>
<dbReference type="Proteomes" id="UP000663887">
    <property type="component" value="Unassembled WGS sequence"/>
</dbReference>
<dbReference type="AlphaFoldDB" id="A0A816PF85"/>
<evidence type="ECO:0000313" key="3">
    <source>
        <dbReference type="Proteomes" id="UP000663887"/>
    </source>
</evidence>
<reference evidence="2" key="1">
    <citation type="submission" date="2021-02" db="EMBL/GenBank/DDBJ databases">
        <authorList>
            <person name="Nowell W R."/>
        </authorList>
    </citation>
    <scope>NUCLEOTIDE SEQUENCE</scope>
</reference>
<proteinExistence type="predicted"/>
<name>A0A816PF85_9BILA</name>
<dbReference type="InterPro" id="IPR012340">
    <property type="entry name" value="NA-bd_OB-fold"/>
</dbReference>
<evidence type="ECO:0000313" key="2">
    <source>
        <dbReference type="EMBL" id="CAF2047861.1"/>
    </source>
</evidence>